<protein>
    <submittedName>
        <fullName evidence="1">Nucleoside-diphosphate-sugar epimerase</fullName>
    </submittedName>
</protein>
<dbReference type="Proteomes" id="UP001148299">
    <property type="component" value="Unassembled WGS sequence"/>
</dbReference>
<dbReference type="GO" id="GO:0005737">
    <property type="term" value="C:cytoplasm"/>
    <property type="evidence" value="ECO:0007669"/>
    <property type="project" value="TreeGrafter"/>
</dbReference>
<organism evidence="1 2">
    <name type="scientific">Penicillium brevicompactum</name>
    <dbReference type="NCBI Taxonomy" id="5074"/>
    <lineage>
        <taxon>Eukaryota</taxon>
        <taxon>Fungi</taxon>
        <taxon>Dikarya</taxon>
        <taxon>Ascomycota</taxon>
        <taxon>Pezizomycotina</taxon>
        <taxon>Eurotiomycetes</taxon>
        <taxon>Eurotiomycetidae</taxon>
        <taxon>Eurotiales</taxon>
        <taxon>Aspergillaceae</taxon>
        <taxon>Penicillium</taxon>
    </lineage>
</organism>
<evidence type="ECO:0000313" key="1">
    <source>
        <dbReference type="EMBL" id="KAJ5362856.1"/>
    </source>
</evidence>
<evidence type="ECO:0000313" key="2">
    <source>
        <dbReference type="Proteomes" id="UP001148299"/>
    </source>
</evidence>
<dbReference type="PANTHER" id="PTHR48079">
    <property type="entry name" value="PROTEIN YEEZ"/>
    <property type="match status" value="1"/>
</dbReference>
<gene>
    <name evidence="1" type="ORF">N7541_003700</name>
</gene>
<dbReference type="PANTHER" id="PTHR48079:SF6">
    <property type="entry name" value="NAD(P)-BINDING DOMAIN-CONTAINING PROTEIN-RELATED"/>
    <property type="match status" value="1"/>
</dbReference>
<sequence>MQTVFITGASGYIGGDILAGLVAKHPDHTYRLLVRSEQSQKQISAVYPSAIIVPGGLDDFELIRRESSNADIIIHTAEAADHLPAAQAIAKGAIEGHSPDKPVYWLHTSGAGIFSSFDDEDKTYGQRSEVVWDDVKDIQKIVSFPDHAMHRDVDKTVFNSGASAADILKVAIISPTTVYGRGRGPCSQRSRQIYEMAKFILAQNKIPKIGTGEAIGSNVHVHSVTSLFIRLFESALQRRDGELLWGSEAYYLAEEGEHCWGEVADTIAEVALKKGFLQSTPTKVFLDKVSAFKLAGFEATSWGNNMRCRASRARSLLQWQPVGKPLEEELSQIVDGEYNDLKRGS</sequence>
<accession>A0A9W9RMU8</accession>
<dbReference type="InterPro" id="IPR051783">
    <property type="entry name" value="NAD(P)-dependent_oxidoreduct"/>
</dbReference>
<reference evidence="1" key="1">
    <citation type="submission" date="2022-12" db="EMBL/GenBank/DDBJ databases">
        <authorList>
            <person name="Petersen C."/>
        </authorList>
    </citation>
    <scope>NUCLEOTIDE SEQUENCE</scope>
    <source>
        <strain evidence="1">IBT 35675</strain>
    </source>
</reference>
<keyword evidence="2" id="KW-1185">Reference proteome</keyword>
<name>A0A9W9RMU8_PENBR</name>
<dbReference type="EMBL" id="JAPZBR010000002">
    <property type="protein sequence ID" value="KAJ5362856.1"/>
    <property type="molecule type" value="Genomic_DNA"/>
</dbReference>
<dbReference type="Gene3D" id="3.40.50.720">
    <property type="entry name" value="NAD(P)-binding Rossmann-like Domain"/>
    <property type="match status" value="1"/>
</dbReference>
<dbReference type="SUPFAM" id="SSF51735">
    <property type="entry name" value="NAD(P)-binding Rossmann-fold domains"/>
    <property type="match status" value="1"/>
</dbReference>
<dbReference type="AlphaFoldDB" id="A0A9W9RMU8"/>
<dbReference type="GO" id="GO:0004029">
    <property type="term" value="F:aldehyde dehydrogenase (NAD+) activity"/>
    <property type="evidence" value="ECO:0007669"/>
    <property type="project" value="TreeGrafter"/>
</dbReference>
<dbReference type="InterPro" id="IPR036291">
    <property type="entry name" value="NAD(P)-bd_dom_sf"/>
</dbReference>
<proteinExistence type="predicted"/>
<comment type="caution">
    <text evidence="1">The sequence shown here is derived from an EMBL/GenBank/DDBJ whole genome shotgun (WGS) entry which is preliminary data.</text>
</comment>
<reference evidence="1" key="2">
    <citation type="journal article" date="2023" name="IMA Fungus">
        <title>Comparative genomic study of the Penicillium genus elucidates a diverse pangenome and 15 lateral gene transfer events.</title>
        <authorList>
            <person name="Petersen C."/>
            <person name="Sorensen T."/>
            <person name="Nielsen M.R."/>
            <person name="Sondergaard T.E."/>
            <person name="Sorensen J.L."/>
            <person name="Fitzpatrick D.A."/>
            <person name="Frisvad J.C."/>
            <person name="Nielsen K.L."/>
        </authorList>
    </citation>
    <scope>NUCLEOTIDE SEQUENCE</scope>
    <source>
        <strain evidence="1">IBT 35675</strain>
    </source>
</reference>